<dbReference type="PANTHER" id="PTHR32319:SF0">
    <property type="entry name" value="BACTERIAL HEMOLYSIN-LIKE PROTEIN"/>
    <property type="match status" value="1"/>
</dbReference>
<dbReference type="Proteomes" id="UP000664761">
    <property type="component" value="Unassembled WGS sequence"/>
</dbReference>
<dbReference type="InterPro" id="IPR047048">
    <property type="entry name" value="TlyA"/>
</dbReference>
<dbReference type="SMART" id="SM00363">
    <property type="entry name" value="S4"/>
    <property type="match status" value="1"/>
</dbReference>
<protein>
    <submittedName>
        <fullName evidence="5">TlyA family RNA methyltransferase</fullName>
    </submittedName>
</protein>
<dbReference type="SUPFAM" id="SSF53335">
    <property type="entry name" value="S-adenosyl-L-methionine-dependent methyltransferases"/>
    <property type="match status" value="1"/>
</dbReference>
<dbReference type="InterPro" id="IPR036986">
    <property type="entry name" value="S4_RNA-bd_sf"/>
</dbReference>
<organism evidence="5 6">
    <name type="scientific">Sneathiella sedimenti</name>
    <dbReference type="NCBI Taxonomy" id="2816034"/>
    <lineage>
        <taxon>Bacteria</taxon>
        <taxon>Pseudomonadati</taxon>
        <taxon>Pseudomonadota</taxon>
        <taxon>Alphaproteobacteria</taxon>
        <taxon>Sneathiellales</taxon>
        <taxon>Sneathiellaceae</taxon>
        <taxon>Sneathiella</taxon>
    </lineage>
</organism>
<dbReference type="SUPFAM" id="SSF55174">
    <property type="entry name" value="Alpha-L RNA-binding motif"/>
    <property type="match status" value="1"/>
</dbReference>
<dbReference type="RefSeq" id="WP_207043788.1">
    <property type="nucleotide sequence ID" value="NZ_JAFLNC010000002.1"/>
</dbReference>
<keyword evidence="1 3" id="KW-0694">RNA-binding</keyword>
<sequence length="248" mass="26215">MTESPQRLDLALVARDLVKSRAKAQSLIAEGRVSVDGIVTTKPTRKITAEMEITVTTPEIDWVGRGAKKLLHALDHFAVDVAGRTAADIGASTGGFSQVLLERGVVRIYAVDVGHGQLDPVVAEDSRLINLEKTNARDLDKALIPMPLDLIVADVSFISLKKALPAALALAASGAHLIALVKPQFEVGKGNVGKGGIVRDEALAAAVPLEMEDWISGLPGWTSLGTVDSPIHGSDGNREFLMGARYDG</sequence>
<comment type="caution">
    <text evidence="5">The sequence shown here is derived from an EMBL/GenBank/DDBJ whole genome shotgun (WGS) entry which is preliminary data.</text>
</comment>
<reference evidence="5 6" key="1">
    <citation type="submission" date="2021-03" db="EMBL/GenBank/DDBJ databases">
        <title>Sneathiella sp. CAU 1612 isolated from Kang Won-do.</title>
        <authorList>
            <person name="Kim W."/>
        </authorList>
    </citation>
    <scope>NUCLEOTIDE SEQUENCE [LARGE SCALE GENOMIC DNA]</scope>
    <source>
        <strain evidence="5 6">CAU 1612</strain>
    </source>
</reference>
<keyword evidence="5" id="KW-0489">Methyltransferase</keyword>
<keyword evidence="5" id="KW-0808">Transferase</keyword>
<dbReference type="CDD" id="cd02440">
    <property type="entry name" value="AdoMet_MTases"/>
    <property type="match status" value="1"/>
</dbReference>
<comment type="similarity">
    <text evidence="2">Belongs to the TlyA family.</text>
</comment>
<dbReference type="PROSITE" id="PS50889">
    <property type="entry name" value="S4"/>
    <property type="match status" value="1"/>
</dbReference>
<dbReference type="GO" id="GO:0032259">
    <property type="term" value="P:methylation"/>
    <property type="evidence" value="ECO:0007669"/>
    <property type="project" value="UniProtKB-KW"/>
</dbReference>
<dbReference type="GO" id="GO:0008168">
    <property type="term" value="F:methyltransferase activity"/>
    <property type="evidence" value="ECO:0007669"/>
    <property type="project" value="UniProtKB-KW"/>
</dbReference>
<dbReference type="InterPro" id="IPR004538">
    <property type="entry name" value="Hemolysin_A/TlyA"/>
</dbReference>
<dbReference type="PIRSF" id="PIRSF005578">
    <property type="entry name" value="TlyA"/>
    <property type="match status" value="1"/>
</dbReference>
<dbReference type="Pfam" id="PF01728">
    <property type="entry name" value="FtsJ"/>
    <property type="match status" value="1"/>
</dbReference>
<evidence type="ECO:0000256" key="1">
    <source>
        <dbReference type="ARBA" id="ARBA00022884"/>
    </source>
</evidence>
<feature type="domain" description="RNA-binding S4" evidence="4">
    <location>
        <begin position="6"/>
        <end position="72"/>
    </location>
</feature>
<dbReference type="CDD" id="cd00165">
    <property type="entry name" value="S4"/>
    <property type="match status" value="1"/>
</dbReference>
<accession>A0ABS3F526</accession>
<dbReference type="InterPro" id="IPR029063">
    <property type="entry name" value="SAM-dependent_MTases_sf"/>
</dbReference>
<dbReference type="Gene3D" id="3.10.290.10">
    <property type="entry name" value="RNA-binding S4 domain"/>
    <property type="match status" value="1"/>
</dbReference>
<dbReference type="InterPro" id="IPR002942">
    <property type="entry name" value="S4_RNA-bd"/>
</dbReference>
<dbReference type="Gene3D" id="3.40.50.150">
    <property type="entry name" value="Vaccinia Virus protein VP39"/>
    <property type="match status" value="1"/>
</dbReference>
<name>A0ABS3F526_9PROT</name>
<dbReference type="EMBL" id="JAFLNC010000002">
    <property type="protein sequence ID" value="MBO0333452.1"/>
    <property type="molecule type" value="Genomic_DNA"/>
</dbReference>
<dbReference type="InterPro" id="IPR002877">
    <property type="entry name" value="RNA_MeTrfase_FtsJ_dom"/>
</dbReference>
<evidence type="ECO:0000313" key="5">
    <source>
        <dbReference type="EMBL" id="MBO0333452.1"/>
    </source>
</evidence>
<dbReference type="Pfam" id="PF01479">
    <property type="entry name" value="S4"/>
    <property type="match status" value="1"/>
</dbReference>
<evidence type="ECO:0000256" key="2">
    <source>
        <dbReference type="ARBA" id="ARBA00029460"/>
    </source>
</evidence>
<evidence type="ECO:0000313" key="6">
    <source>
        <dbReference type="Proteomes" id="UP000664761"/>
    </source>
</evidence>
<proteinExistence type="inferred from homology"/>
<evidence type="ECO:0000256" key="3">
    <source>
        <dbReference type="PROSITE-ProRule" id="PRU00182"/>
    </source>
</evidence>
<gene>
    <name evidence="5" type="ORF">J0X12_07500</name>
</gene>
<evidence type="ECO:0000259" key="4">
    <source>
        <dbReference type="SMART" id="SM00363"/>
    </source>
</evidence>
<dbReference type="NCBIfam" id="TIGR00478">
    <property type="entry name" value="tly"/>
    <property type="match status" value="1"/>
</dbReference>
<keyword evidence="6" id="KW-1185">Reference proteome</keyword>
<dbReference type="PANTHER" id="PTHR32319">
    <property type="entry name" value="BACTERIAL HEMOLYSIN-LIKE PROTEIN"/>
    <property type="match status" value="1"/>
</dbReference>